<evidence type="ECO:0000256" key="1">
    <source>
        <dbReference type="SAM" id="MobiDB-lite"/>
    </source>
</evidence>
<feature type="compositionally biased region" description="Acidic residues" evidence="1">
    <location>
        <begin position="119"/>
        <end position="130"/>
    </location>
</feature>
<protein>
    <submittedName>
        <fullName evidence="2">Uncharacterized protein</fullName>
    </submittedName>
</protein>
<gene>
    <name evidence="2" type="ORF">BEMITA_LOCUS6030</name>
</gene>
<feature type="region of interest" description="Disordered" evidence="1">
    <location>
        <begin position="96"/>
        <end position="130"/>
    </location>
</feature>
<reference evidence="2" key="1">
    <citation type="submission" date="2021-12" db="EMBL/GenBank/DDBJ databases">
        <authorList>
            <person name="King R."/>
        </authorList>
    </citation>
    <scope>NUCLEOTIDE SEQUENCE</scope>
</reference>
<name>A0A9P0A9C0_BEMTA</name>
<dbReference type="Proteomes" id="UP001152759">
    <property type="component" value="Chromosome 3"/>
</dbReference>
<dbReference type="EMBL" id="OU963864">
    <property type="protein sequence ID" value="CAH0386968.1"/>
    <property type="molecule type" value="Genomic_DNA"/>
</dbReference>
<evidence type="ECO:0000313" key="3">
    <source>
        <dbReference type="Proteomes" id="UP001152759"/>
    </source>
</evidence>
<sequence length="130" mass="14630">MHRNDSNLTATARGMAREMLSKKILALFSLHGGYAKGSTETKRAFDQLETFSVIIGQLDQESIDKLVEARVAKEVEERLKKEVAAHLATFKDDLLKSLPRRGKSEEHDSDPDQSPTDISSDDMELPMERK</sequence>
<keyword evidence="3" id="KW-1185">Reference proteome</keyword>
<organism evidence="2 3">
    <name type="scientific">Bemisia tabaci</name>
    <name type="common">Sweetpotato whitefly</name>
    <name type="synonym">Aleurodes tabaci</name>
    <dbReference type="NCBI Taxonomy" id="7038"/>
    <lineage>
        <taxon>Eukaryota</taxon>
        <taxon>Metazoa</taxon>
        <taxon>Ecdysozoa</taxon>
        <taxon>Arthropoda</taxon>
        <taxon>Hexapoda</taxon>
        <taxon>Insecta</taxon>
        <taxon>Pterygota</taxon>
        <taxon>Neoptera</taxon>
        <taxon>Paraneoptera</taxon>
        <taxon>Hemiptera</taxon>
        <taxon>Sternorrhyncha</taxon>
        <taxon>Aleyrodoidea</taxon>
        <taxon>Aleyrodidae</taxon>
        <taxon>Aleyrodinae</taxon>
        <taxon>Bemisia</taxon>
    </lineage>
</organism>
<evidence type="ECO:0000313" key="2">
    <source>
        <dbReference type="EMBL" id="CAH0386968.1"/>
    </source>
</evidence>
<dbReference type="AlphaFoldDB" id="A0A9P0A9C0"/>
<proteinExistence type="predicted"/>
<accession>A0A9P0A9C0</accession>